<dbReference type="AlphaFoldDB" id="A0A843TL77"/>
<evidence type="ECO:0000259" key="2">
    <source>
        <dbReference type="Pfam" id="PF23598"/>
    </source>
</evidence>
<dbReference type="OrthoDB" id="616692at2759"/>
<feature type="non-terminal residue" evidence="3">
    <location>
        <position position="373"/>
    </location>
</feature>
<reference evidence="3" key="1">
    <citation type="submission" date="2017-07" db="EMBL/GenBank/DDBJ databases">
        <title>Taro Niue Genome Assembly and Annotation.</title>
        <authorList>
            <person name="Atibalentja N."/>
            <person name="Keating K."/>
            <person name="Fields C.J."/>
        </authorList>
    </citation>
    <scope>NUCLEOTIDE SEQUENCE</scope>
    <source>
        <strain evidence="3">Niue_2</strain>
        <tissue evidence="3">Leaf</tissue>
    </source>
</reference>
<keyword evidence="1" id="KW-0677">Repeat</keyword>
<dbReference type="PANTHER" id="PTHR47186:SF3">
    <property type="entry name" value="OS09G0267800 PROTEIN"/>
    <property type="match status" value="1"/>
</dbReference>
<dbReference type="EMBL" id="NMUH01000034">
    <property type="protein sequence ID" value="MQL69319.1"/>
    <property type="molecule type" value="Genomic_DNA"/>
</dbReference>
<protein>
    <recommendedName>
        <fullName evidence="2">Disease resistance R13L4/SHOC-2-like LRR domain-containing protein</fullName>
    </recommendedName>
</protein>
<dbReference type="InterPro" id="IPR055414">
    <property type="entry name" value="LRR_R13L4/SHOC2-like"/>
</dbReference>
<evidence type="ECO:0000313" key="4">
    <source>
        <dbReference type="Proteomes" id="UP000652761"/>
    </source>
</evidence>
<dbReference type="InterPro" id="IPR032675">
    <property type="entry name" value="LRR_dom_sf"/>
</dbReference>
<organism evidence="3 4">
    <name type="scientific">Colocasia esculenta</name>
    <name type="common">Wild taro</name>
    <name type="synonym">Arum esculentum</name>
    <dbReference type="NCBI Taxonomy" id="4460"/>
    <lineage>
        <taxon>Eukaryota</taxon>
        <taxon>Viridiplantae</taxon>
        <taxon>Streptophyta</taxon>
        <taxon>Embryophyta</taxon>
        <taxon>Tracheophyta</taxon>
        <taxon>Spermatophyta</taxon>
        <taxon>Magnoliopsida</taxon>
        <taxon>Liliopsida</taxon>
        <taxon>Araceae</taxon>
        <taxon>Aroideae</taxon>
        <taxon>Colocasieae</taxon>
        <taxon>Colocasia</taxon>
    </lineage>
</organism>
<evidence type="ECO:0000256" key="1">
    <source>
        <dbReference type="ARBA" id="ARBA00022737"/>
    </source>
</evidence>
<comment type="caution">
    <text evidence="3">The sequence shown here is derived from an EMBL/GenBank/DDBJ whole genome shotgun (WGS) entry which is preliminary data.</text>
</comment>
<dbReference type="PANTHER" id="PTHR47186">
    <property type="entry name" value="LEUCINE-RICH REPEAT-CONTAINING PROTEIN 57"/>
    <property type="match status" value="1"/>
</dbReference>
<accession>A0A843TL77</accession>
<evidence type="ECO:0000313" key="3">
    <source>
        <dbReference type="EMBL" id="MQL69319.1"/>
    </source>
</evidence>
<sequence length="373" mass="42455">MPDWENLETVRHISVRLSMWNPATLGVGICRYEKLRTLLFLPRFEIHGLSIFVLRDLFSKLKLLRVLGLRHCEIKEVPESIGDMKHLRYLDLSGNPLLRHLPESLGDLYNLQTLKVEGCGSLRALPARTSELTNLRHLQADDELVSDIDGLGKLTNLEELSVRGRKVRELGGMSMLRKLSIWNLEEVESKEEVLQIRLKRMECLEVLRLEWSAQRQRGPMPMNSEVAAVEEEEGVLQALQPNGNSIQELRIWGYMGARSPNWMEAPTVGSFSGLRYVVVGCCPNWKALPSSLSQLPVLESLVITSMPRWEEWDGDHSNSHQDPCSDTPYFPCLRELQIVDCPKLGELLLLPPKLRNLRLEKVGLSHLPGLRGH</sequence>
<name>A0A843TL77_COLES</name>
<keyword evidence="4" id="KW-1185">Reference proteome</keyword>
<dbReference type="SUPFAM" id="SSF52058">
    <property type="entry name" value="L domain-like"/>
    <property type="match status" value="1"/>
</dbReference>
<dbReference type="Gene3D" id="3.80.10.10">
    <property type="entry name" value="Ribonuclease Inhibitor"/>
    <property type="match status" value="2"/>
</dbReference>
<dbReference type="Pfam" id="PF23598">
    <property type="entry name" value="LRR_14"/>
    <property type="match status" value="1"/>
</dbReference>
<feature type="domain" description="Disease resistance R13L4/SHOC-2-like LRR" evidence="2">
    <location>
        <begin position="58"/>
        <end position="341"/>
    </location>
</feature>
<gene>
    <name evidence="3" type="ORF">Taro_001608</name>
</gene>
<proteinExistence type="predicted"/>
<dbReference type="Proteomes" id="UP000652761">
    <property type="component" value="Unassembled WGS sequence"/>
</dbReference>